<proteinExistence type="predicted"/>
<dbReference type="InterPro" id="IPR032675">
    <property type="entry name" value="LRR_dom_sf"/>
</dbReference>
<name>A0AAW2G1R4_9HYME</name>
<sequence>MHSTLYVYTYMPVSAVNGAAAATIGDRSNSEGNGSRFRPIGWLSVMRACDDTSDVLRLARFHAAMTASGVVATASENGNEDVATAEMVATSTKREGQQLSRLCTANSCSSCVLACRASEMPQEDHGPTWNNLPTVILQEIFSYLSHETRIRASQVCKNWRCTLFHPNFWKKITFVLRDQDSVMWARFLANRFALSVHEATIRWHIPRSINCLSETCKLLKKLGQNRQLKKLFLEFNSNTCDSPFDNEDVSNYKKSTLLVKSLVNIIETSNCLETLSLGCREELIMNLSEILEPLRLHHSKHLTHLSLASIKDDPDYYDFFEFDNSIFNSFIRLSILTLDYEYVSDTLLEALDSGCMQRLVIHIHGWKEDYPGTTNMAWQMFVQKNPQCELRLNLIHSYAGVKVLDTDIFCPAMPLTHLQVLFCENINIRALHRLSMWYAHTLKSLTWIDSINRKQYVPSTFDPNDPNGPDSLVLMAWKCTKLTKMVFLGHKYYQENLLAIARLRGNTLKLLVFAKSDLTSEFELWLQDQTENIEREIRDIMGPHWMPLNDSDLPMVILNPFKGDSREVIMPLVLSDQK</sequence>
<dbReference type="InterPro" id="IPR036047">
    <property type="entry name" value="F-box-like_dom_sf"/>
</dbReference>
<protein>
    <recommendedName>
        <fullName evidence="1">F-box domain-containing protein</fullName>
    </recommendedName>
</protein>
<dbReference type="Gene3D" id="3.80.10.10">
    <property type="entry name" value="Ribonuclease Inhibitor"/>
    <property type="match status" value="1"/>
</dbReference>
<dbReference type="Pfam" id="PF12937">
    <property type="entry name" value="F-box-like"/>
    <property type="match status" value="1"/>
</dbReference>
<evidence type="ECO:0000259" key="1">
    <source>
        <dbReference type="PROSITE" id="PS50181"/>
    </source>
</evidence>
<organism evidence="2 3">
    <name type="scientific">Cardiocondyla obscurior</name>
    <dbReference type="NCBI Taxonomy" id="286306"/>
    <lineage>
        <taxon>Eukaryota</taxon>
        <taxon>Metazoa</taxon>
        <taxon>Ecdysozoa</taxon>
        <taxon>Arthropoda</taxon>
        <taxon>Hexapoda</taxon>
        <taxon>Insecta</taxon>
        <taxon>Pterygota</taxon>
        <taxon>Neoptera</taxon>
        <taxon>Endopterygota</taxon>
        <taxon>Hymenoptera</taxon>
        <taxon>Apocrita</taxon>
        <taxon>Aculeata</taxon>
        <taxon>Formicoidea</taxon>
        <taxon>Formicidae</taxon>
        <taxon>Myrmicinae</taxon>
        <taxon>Cardiocondyla</taxon>
    </lineage>
</organism>
<dbReference type="EMBL" id="JADYXP020000006">
    <property type="protein sequence ID" value="KAL0122124.1"/>
    <property type="molecule type" value="Genomic_DNA"/>
</dbReference>
<dbReference type="AlphaFoldDB" id="A0AAW2G1R4"/>
<dbReference type="PANTHER" id="PTHR20933">
    <property type="entry name" value="F-BOX ONLY PROTEIN 33"/>
    <property type="match status" value="1"/>
</dbReference>
<accession>A0AAW2G1R4</accession>
<comment type="caution">
    <text evidence="2">The sequence shown here is derived from an EMBL/GenBank/DDBJ whole genome shotgun (WGS) entry which is preliminary data.</text>
</comment>
<dbReference type="Gene3D" id="1.20.1280.50">
    <property type="match status" value="1"/>
</dbReference>
<dbReference type="PANTHER" id="PTHR20933:SF3">
    <property type="entry name" value="F-BOX ONLY PROTEIN 33"/>
    <property type="match status" value="1"/>
</dbReference>
<evidence type="ECO:0000313" key="2">
    <source>
        <dbReference type="EMBL" id="KAL0122124.1"/>
    </source>
</evidence>
<dbReference type="SMART" id="SM00256">
    <property type="entry name" value="FBOX"/>
    <property type="match status" value="1"/>
</dbReference>
<keyword evidence="3" id="KW-1185">Reference proteome</keyword>
<dbReference type="Proteomes" id="UP001430953">
    <property type="component" value="Unassembled WGS sequence"/>
</dbReference>
<dbReference type="InterPro" id="IPR001810">
    <property type="entry name" value="F-box_dom"/>
</dbReference>
<dbReference type="SUPFAM" id="SSF81383">
    <property type="entry name" value="F-box domain"/>
    <property type="match status" value="1"/>
</dbReference>
<evidence type="ECO:0000313" key="3">
    <source>
        <dbReference type="Proteomes" id="UP001430953"/>
    </source>
</evidence>
<reference evidence="2 3" key="1">
    <citation type="submission" date="2023-03" db="EMBL/GenBank/DDBJ databases">
        <title>High recombination rates correlate with genetic variation in Cardiocondyla obscurior ants.</title>
        <authorList>
            <person name="Errbii M."/>
        </authorList>
    </citation>
    <scope>NUCLEOTIDE SEQUENCE [LARGE SCALE GENOMIC DNA]</scope>
    <source>
        <strain evidence="2">Alpha-2009</strain>
        <tissue evidence="2">Whole body</tissue>
    </source>
</reference>
<dbReference type="PROSITE" id="PS50181">
    <property type="entry name" value="FBOX"/>
    <property type="match status" value="1"/>
</dbReference>
<gene>
    <name evidence="2" type="ORF">PUN28_007119</name>
</gene>
<dbReference type="CDD" id="cd22104">
    <property type="entry name" value="F-box_FBXO33"/>
    <property type="match status" value="1"/>
</dbReference>
<dbReference type="GO" id="GO:0031398">
    <property type="term" value="P:positive regulation of protein ubiquitination"/>
    <property type="evidence" value="ECO:0007669"/>
    <property type="project" value="TreeGrafter"/>
</dbReference>
<feature type="domain" description="F-box" evidence="1">
    <location>
        <begin position="126"/>
        <end position="172"/>
    </location>
</feature>